<organism evidence="2 3">
    <name type="scientific">Schizophyllum amplum</name>
    <dbReference type="NCBI Taxonomy" id="97359"/>
    <lineage>
        <taxon>Eukaryota</taxon>
        <taxon>Fungi</taxon>
        <taxon>Dikarya</taxon>
        <taxon>Basidiomycota</taxon>
        <taxon>Agaricomycotina</taxon>
        <taxon>Agaricomycetes</taxon>
        <taxon>Agaricomycetidae</taxon>
        <taxon>Agaricales</taxon>
        <taxon>Schizophyllaceae</taxon>
        <taxon>Schizophyllum</taxon>
    </lineage>
</organism>
<keyword evidence="3" id="KW-1185">Reference proteome</keyword>
<protein>
    <submittedName>
        <fullName evidence="2">Uncharacterized protein</fullName>
    </submittedName>
</protein>
<gene>
    <name evidence="2" type="ORF">BD626DRAFT_527583</name>
</gene>
<accession>A0A550BS95</accession>
<dbReference type="Proteomes" id="UP000320762">
    <property type="component" value="Unassembled WGS sequence"/>
</dbReference>
<proteinExistence type="predicted"/>
<evidence type="ECO:0000313" key="3">
    <source>
        <dbReference type="Proteomes" id="UP000320762"/>
    </source>
</evidence>
<comment type="caution">
    <text evidence="2">The sequence shown here is derived from an EMBL/GenBank/DDBJ whole genome shotgun (WGS) entry which is preliminary data.</text>
</comment>
<evidence type="ECO:0000256" key="1">
    <source>
        <dbReference type="SAM" id="MobiDB-lite"/>
    </source>
</evidence>
<dbReference type="AlphaFoldDB" id="A0A550BS95"/>
<sequence length="154" mass="17183">MRITLHYLFILPSTSSSHPAIVPRHCSMQVYATCSSSGVYRPKLRLIRAHRRSCGRGAAATAYATRRTRIVPSPLRRRMRTSSNAPHTQLGEGRRALPSHRPCGAIPIRGSFSLASPPHCTRSVHSRSLVQGVEKKQHQRCQGAIRRWKKTAPS</sequence>
<feature type="region of interest" description="Disordered" evidence="1">
    <location>
        <begin position="77"/>
        <end position="101"/>
    </location>
</feature>
<reference evidence="2 3" key="1">
    <citation type="journal article" date="2019" name="New Phytol.">
        <title>Comparative genomics reveals unique wood-decay strategies and fruiting body development in the Schizophyllaceae.</title>
        <authorList>
            <person name="Almasi E."/>
            <person name="Sahu N."/>
            <person name="Krizsan K."/>
            <person name="Balint B."/>
            <person name="Kovacs G.M."/>
            <person name="Kiss B."/>
            <person name="Cseklye J."/>
            <person name="Drula E."/>
            <person name="Henrissat B."/>
            <person name="Nagy I."/>
            <person name="Chovatia M."/>
            <person name="Adam C."/>
            <person name="LaButti K."/>
            <person name="Lipzen A."/>
            <person name="Riley R."/>
            <person name="Grigoriev I.V."/>
            <person name="Nagy L.G."/>
        </authorList>
    </citation>
    <scope>NUCLEOTIDE SEQUENCE [LARGE SCALE GENOMIC DNA]</scope>
    <source>
        <strain evidence="2 3">NL-1724</strain>
    </source>
</reference>
<name>A0A550BS95_9AGAR</name>
<feature type="region of interest" description="Disordered" evidence="1">
    <location>
        <begin position="131"/>
        <end position="154"/>
    </location>
</feature>
<dbReference type="EMBL" id="VDMD01000159">
    <property type="protein sequence ID" value="TRM55381.1"/>
    <property type="molecule type" value="Genomic_DNA"/>
</dbReference>
<evidence type="ECO:0000313" key="2">
    <source>
        <dbReference type="EMBL" id="TRM55381.1"/>
    </source>
</evidence>